<feature type="transmembrane region" description="Helical" evidence="7">
    <location>
        <begin position="13"/>
        <end position="35"/>
    </location>
</feature>
<dbReference type="PANTHER" id="PTHR43227">
    <property type="entry name" value="BLL4140 PROTEIN"/>
    <property type="match status" value="1"/>
</dbReference>
<dbReference type="InterPro" id="IPR035906">
    <property type="entry name" value="MetI-like_sf"/>
</dbReference>
<dbReference type="Gene3D" id="1.10.3720.10">
    <property type="entry name" value="MetI-like"/>
    <property type="match status" value="1"/>
</dbReference>
<protein>
    <submittedName>
        <fullName evidence="9">Binding-protein-dependent transport systems inner membrane component</fullName>
    </submittedName>
</protein>
<evidence type="ECO:0000256" key="7">
    <source>
        <dbReference type="RuleBase" id="RU363032"/>
    </source>
</evidence>
<dbReference type="AlphaFoldDB" id="E1R620"/>
<dbReference type="RefSeq" id="WP_013254249.1">
    <property type="nucleotide sequence ID" value="NC_014364.1"/>
</dbReference>
<gene>
    <name evidence="9" type="ordered locus">Spirs_1658</name>
</gene>
<dbReference type="SUPFAM" id="SSF161098">
    <property type="entry name" value="MetI-like"/>
    <property type="match status" value="1"/>
</dbReference>
<dbReference type="Pfam" id="PF00528">
    <property type="entry name" value="BPD_transp_1"/>
    <property type="match status" value="1"/>
</dbReference>
<evidence type="ECO:0000259" key="8">
    <source>
        <dbReference type="PROSITE" id="PS50928"/>
    </source>
</evidence>
<dbReference type="PANTHER" id="PTHR43227:SF7">
    <property type="entry name" value="ARABINOOLIGOSACCHARIDES TRANSPORT SYSTEM PERMEASE PROTEIN ARAP"/>
    <property type="match status" value="1"/>
</dbReference>
<dbReference type="eggNOG" id="COG1175">
    <property type="taxonomic scope" value="Bacteria"/>
</dbReference>
<evidence type="ECO:0000256" key="2">
    <source>
        <dbReference type="ARBA" id="ARBA00022448"/>
    </source>
</evidence>
<dbReference type="InterPro" id="IPR000515">
    <property type="entry name" value="MetI-like"/>
</dbReference>
<evidence type="ECO:0000256" key="1">
    <source>
        <dbReference type="ARBA" id="ARBA00004651"/>
    </source>
</evidence>
<proteinExistence type="inferred from homology"/>
<keyword evidence="6 7" id="KW-0472">Membrane</keyword>
<keyword evidence="4 7" id="KW-0812">Transmembrane</keyword>
<evidence type="ECO:0000313" key="9">
    <source>
        <dbReference type="EMBL" id="ADK80785.1"/>
    </source>
</evidence>
<keyword evidence="3" id="KW-1003">Cell membrane</keyword>
<reference evidence="9 10" key="1">
    <citation type="journal article" date="2010" name="Stand. Genomic Sci.">
        <title>Complete genome sequence of Spirochaeta smaragdinae type strain (SEBR 4228).</title>
        <authorList>
            <person name="Mavromatis K."/>
            <person name="Yasawong M."/>
            <person name="Chertkov O."/>
            <person name="Lapidus A."/>
            <person name="Lucas S."/>
            <person name="Nolan M."/>
            <person name="Del Rio T.G."/>
            <person name="Tice H."/>
            <person name="Cheng J.F."/>
            <person name="Pitluck S."/>
            <person name="Liolios K."/>
            <person name="Ivanova N."/>
            <person name="Tapia R."/>
            <person name="Han C."/>
            <person name="Bruce D."/>
            <person name="Goodwin L."/>
            <person name="Pati A."/>
            <person name="Chen A."/>
            <person name="Palaniappan K."/>
            <person name="Land M."/>
            <person name="Hauser L."/>
            <person name="Chang Y.J."/>
            <person name="Jeffries C.D."/>
            <person name="Detter J.C."/>
            <person name="Rohde M."/>
            <person name="Brambilla E."/>
            <person name="Spring S."/>
            <person name="Goker M."/>
            <person name="Sikorski J."/>
            <person name="Woyke T."/>
            <person name="Bristow J."/>
            <person name="Eisen J.A."/>
            <person name="Markowitz V."/>
            <person name="Hugenholtz P."/>
            <person name="Klenk H.P."/>
            <person name="Kyrpides N.C."/>
        </authorList>
    </citation>
    <scope>NUCLEOTIDE SEQUENCE [LARGE SCALE GENOMIC DNA]</scope>
    <source>
        <strain evidence="10">DSM 11293 / JCM 15392 / SEBR 4228</strain>
    </source>
</reference>
<comment type="subcellular location">
    <subcellularLocation>
        <location evidence="1 7">Cell membrane</location>
        <topology evidence="1 7">Multi-pass membrane protein</topology>
    </subcellularLocation>
</comment>
<dbReference type="Proteomes" id="UP000002318">
    <property type="component" value="Chromosome"/>
</dbReference>
<evidence type="ECO:0000256" key="3">
    <source>
        <dbReference type="ARBA" id="ARBA00022475"/>
    </source>
</evidence>
<dbReference type="CDD" id="cd06261">
    <property type="entry name" value="TM_PBP2"/>
    <property type="match status" value="1"/>
</dbReference>
<dbReference type="HOGENOM" id="CLU_016047_0_2_12"/>
<comment type="similarity">
    <text evidence="7">Belongs to the binding-protein-dependent transport system permease family.</text>
</comment>
<dbReference type="STRING" id="573413.Spirs_1658"/>
<keyword evidence="2 7" id="KW-0813">Transport</keyword>
<dbReference type="GO" id="GO:0005886">
    <property type="term" value="C:plasma membrane"/>
    <property type="evidence" value="ECO:0007669"/>
    <property type="project" value="UniProtKB-SubCell"/>
</dbReference>
<feature type="transmembrane region" description="Helical" evidence="7">
    <location>
        <begin position="160"/>
        <end position="181"/>
    </location>
</feature>
<accession>E1R620</accession>
<keyword evidence="10" id="KW-1185">Reference proteome</keyword>
<keyword evidence="5 7" id="KW-1133">Transmembrane helix</keyword>
<sequence>MTRRLEILYSQKVAPYVFILPFILLFIVFFIYPIISTIVMSFQSILPGQVEFIGLKNYRKLLFDPTFWASVRNSVVYMVLTLIVLVPIPMVLACLLDSKLVIGKELFRGVFFVPVLTSVVVSGTIFRLLFGELPGSLMNRVIQIFGHEPIKWLFHYPTGYFALILLALWRWTGMNIVYFFAGLKIIPEELYEAADIDGASGFQSFIRITVPMLRPSITYVITISIFAGLRMFTESYMLWNGNNSPYDIGLTMVGYLYRQGIEQNAMGYASAVGLLLLALAMTLNLSQLKASGFFKKEHKND</sequence>
<dbReference type="EMBL" id="CP002116">
    <property type="protein sequence ID" value="ADK80785.1"/>
    <property type="molecule type" value="Genomic_DNA"/>
</dbReference>
<evidence type="ECO:0000256" key="5">
    <source>
        <dbReference type="ARBA" id="ARBA00022989"/>
    </source>
</evidence>
<evidence type="ECO:0000256" key="4">
    <source>
        <dbReference type="ARBA" id="ARBA00022692"/>
    </source>
</evidence>
<dbReference type="InterPro" id="IPR050809">
    <property type="entry name" value="UgpAE/MalFG_permease"/>
</dbReference>
<dbReference type="KEGG" id="ssm:Spirs_1658"/>
<organism evidence="9 10">
    <name type="scientific">Sediminispirochaeta smaragdinae (strain DSM 11293 / JCM 15392 / SEBR 4228)</name>
    <name type="common">Spirochaeta smaragdinae</name>
    <dbReference type="NCBI Taxonomy" id="573413"/>
    <lineage>
        <taxon>Bacteria</taxon>
        <taxon>Pseudomonadati</taxon>
        <taxon>Spirochaetota</taxon>
        <taxon>Spirochaetia</taxon>
        <taxon>Spirochaetales</taxon>
        <taxon>Spirochaetaceae</taxon>
        <taxon>Sediminispirochaeta</taxon>
    </lineage>
</organism>
<dbReference type="OrthoDB" id="9787541at2"/>
<dbReference type="PROSITE" id="PS50928">
    <property type="entry name" value="ABC_TM1"/>
    <property type="match status" value="1"/>
</dbReference>
<dbReference type="GO" id="GO:0055085">
    <property type="term" value="P:transmembrane transport"/>
    <property type="evidence" value="ECO:0007669"/>
    <property type="project" value="InterPro"/>
</dbReference>
<feature type="transmembrane region" description="Helical" evidence="7">
    <location>
        <begin position="265"/>
        <end position="286"/>
    </location>
</feature>
<name>E1R620_SEDSS</name>
<feature type="transmembrane region" description="Helical" evidence="7">
    <location>
        <begin position="75"/>
        <end position="97"/>
    </location>
</feature>
<feature type="domain" description="ABC transmembrane type-1" evidence="8">
    <location>
        <begin position="71"/>
        <end position="287"/>
    </location>
</feature>
<feature type="transmembrane region" description="Helical" evidence="7">
    <location>
        <begin position="217"/>
        <end position="239"/>
    </location>
</feature>
<evidence type="ECO:0000256" key="6">
    <source>
        <dbReference type="ARBA" id="ARBA00023136"/>
    </source>
</evidence>
<feature type="transmembrane region" description="Helical" evidence="7">
    <location>
        <begin position="109"/>
        <end position="130"/>
    </location>
</feature>
<evidence type="ECO:0000313" key="10">
    <source>
        <dbReference type="Proteomes" id="UP000002318"/>
    </source>
</evidence>